<dbReference type="OrthoDB" id="2363646at2"/>
<keyword evidence="2" id="KW-1185">Reference proteome</keyword>
<reference evidence="1 2" key="1">
    <citation type="submission" date="2019-06" db="EMBL/GenBank/DDBJ databases">
        <title>Saccharibacillus brassicae sp. nov., an endophytic bacterium isolated from Chinese cabbage seeds (Brassica pekinensis).</title>
        <authorList>
            <person name="Jiang L."/>
            <person name="Lee J."/>
            <person name="Kim S.W."/>
        </authorList>
    </citation>
    <scope>NUCLEOTIDE SEQUENCE [LARGE SCALE GENOMIC DNA]</scope>
    <source>
        <strain evidence="2">KCTC 43072 / ATSA2</strain>
    </source>
</reference>
<protein>
    <recommendedName>
        <fullName evidence="3">Phosphotransferase</fullName>
    </recommendedName>
</protein>
<organism evidence="1 2">
    <name type="scientific">Saccharibacillus brassicae</name>
    <dbReference type="NCBI Taxonomy" id="2583377"/>
    <lineage>
        <taxon>Bacteria</taxon>
        <taxon>Bacillati</taxon>
        <taxon>Bacillota</taxon>
        <taxon>Bacilli</taxon>
        <taxon>Bacillales</taxon>
        <taxon>Paenibacillaceae</taxon>
        <taxon>Saccharibacillus</taxon>
    </lineage>
</organism>
<dbReference type="Proteomes" id="UP000316968">
    <property type="component" value="Chromosome"/>
</dbReference>
<evidence type="ECO:0008006" key="3">
    <source>
        <dbReference type="Google" id="ProtNLM"/>
    </source>
</evidence>
<dbReference type="Gene3D" id="3.90.1200.10">
    <property type="match status" value="1"/>
</dbReference>
<dbReference type="KEGG" id="saca:FFV09_05875"/>
<dbReference type="RefSeq" id="WP_141446929.1">
    <property type="nucleotide sequence ID" value="NZ_CP041217.1"/>
</dbReference>
<gene>
    <name evidence="1" type="ORF">FFV09_05875</name>
</gene>
<evidence type="ECO:0000313" key="1">
    <source>
        <dbReference type="EMBL" id="QDH20427.1"/>
    </source>
</evidence>
<proteinExistence type="predicted"/>
<sequence length="292" mass="33315">MFESTLLHVNALFKSHGVHEEIVHMHTLSGTTEGLALKVESRESNVYLLKFDDPASLGPARQLLETYADSPLLPGVLLAAADDSYLAYAFIEGTTHFNRGAKKDWMRRLTQELLNRYVRCEDADYWGRPEYPRASWQHFNEIGIEEARGNLGSVLTDDDYRCVKQTAERLFAPHAVRSGAEPTEKYRLHGDTGVHNFVYREEALVGVIDPSPMAGPILYDFLYAFCSSPDELNLETLLAAFDLLERVQVERSRLIEETRIQLYCRIGLSVKHHPHDLPGYLEAWNYWNTLSL</sequence>
<name>A0A4Y6UVY4_SACBS</name>
<dbReference type="AlphaFoldDB" id="A0A4Y6UVY4"/>
<dbReference type="InterPro" id="IPR011009">
    <property type="entry name" value="Kinase-like_dom_sf"/>
</dbReference>
<dbReference type="EMBL" id="CP041217">
    <property type="protein sequence ID" value="QDH20427.1"/>
    <property type="molecule type" value="Genomic_DNA"/>
</dbReference>
<accession>A0A4Y6UVY4</accession>
<evidence type="ECO:0000313" key="2">
    <source>
        <dbReference type="Proteomes" id="UP000316968"/>
    </source>
</evidence>
<dbReference type="SUPFAM" id="SSF56112">
    <property type="entry name" value="Protein kinase-like (PK-like)"/>
    <property type="match status" value="1"/>
</dbReference>